<organism evidence="1 2">
    <name type="scientific">Symbiodinium necroappetens</name>
    <dbReference type="NCBI Taxonomy" id="1628268"/>
    <lineage>
        <taxon>Eukaryota</taxon>
        <taxon>Sar</taxon>
        <taxon>Alveolata</taxon>
        <taxon>Dinophyceae</taxon>
        <taxon>Suessiales</taxon>
        <taxon>Symbiodiniaceae</taxon>
        <taxon>Symbiodinium</taxon>
    </lineage>
</organism>
<evidence type="ECO:0000313" key="2">
    <source>
        <dbReference type="Proteomes" id="UP000601435"/>
    </source>
</evidence>
<dbReference type="Proteomes" id="UP000601435">
    <property type="component" value="Unassembled WGS sequence"/>
</dbReference>
<gene>
    <name evidence="1" type="ORF">SNEC2469_LOCUS26186</name>
</gene>
<proteinExistence type="predicted"/>
<sequence length="233" mass="26091">MALTCPQLWQRGCFEAAGCLAGQPTKEQVQVKVEKKDQLKVLLGTEIWEIESESDVELLDIATAAPPYDFSQQWWNTFHACRSHEKFEQYRAMMKDQGVEVFTYIDKVVADKASFMKWVHETEKMEAASSTASQQMLGHPLFQSFCSEVGVASHQWGQEGADLTTEVSLFQEWVAAKELVNAGVVPPPPADVSMDTMETQVMSHTLSWGRFLIEVVPSMSPPPPPEDYATEAD</sequence>
<dbReference type="AlphaFoldDB" id="A0A813A3F1"/>
<feature type="non-terminal residue" evidence="1">
    <location>
        <position position="1"/>
    </location>
</feature>
<dbReference type="EMBL" id="CAJNJA010052819">
    <property type="protein sequence ID" value="CAE7848139.1"/>
    <property type="molecule type" value="Genomic_DNA"/>
</dbReference>
<reference evidence="1" key="1">
    <citation type="submission" date="2021-02" db="EMBL/GenBank/DDBJ databases">
        <authorList>
            <person name="Dougan E. K."/>
            <person name="Rhodes N."/>
            <person name="Thang M."/>
            <person name="Chan C."/>
        </authorList>
    </citation>
    <scope>NUCLEOTIDE SEQUENCE</scope>
</reference>
<evidence type="ECO:0000313" key="1">
    <source>
        <dbReference type="EMBL" id="CAE7848139.1"/>
    </source>
</evidence>
<name>A0A813A3F1_9DINO</name>
<comment type="caution">
    <text evidence="1">The sequence shown here is derived from an EMBL/GenBank/DDBJ whole genome shotgun (WGS) entry which is preliminary data.</text>
</comment>
<dbReference type="OrthoDB" id="418316at2759"/>
<keyword evidence="2" id="KW-1185">Reference proteome</keyword>
<accession>A0A813A3F1</accession>
<protein>
    <submittedName>
        <fullName evidence="1">Uncharacterized protein</fullName>
    </submittedName>
</protein>